<accession>I3SW49</accession>
<protein>
    <submittedName>
        <fullName evidence="1">Uncharacterized protein</fullName>
    </submittedName>
</protein>
<evidence type="ECO:0000313" key="1">
    <source>
        <dbReference type="EMBL" id="AFK44491.1"/>
    </source>
</evidence>
<dbReference type="EMBL" id="BT144697">
    <property type="protein sequence ID" value="AFK44491.1"/>
    <property type="molecule type" value="mRNA"/>
</dbReference>
<sequence length="101" mass="11944">MDKKSTKKGFCTVCGTRKLEIHQQQLEILELHKMRVKNTKMNHDMECLKIENWRLSEQLEDSKALNDQQEKNFIEEIQKLKSVIQDQSQAESGGKFERSNY</sequence>
<name>I3SW49_LOTJA</name>
<dbReference type="AlphaFoldDB" id="I3SW49"/>
<organism evidence="1">
    <name type="scientific">Lotus japonicus</name>
    <name type="common">Lotus corniculatus var. japonicus</name>
    <dbReference type="NCBI Taxonomy" id="34305"/>
    <lineage>
        <taxon>Eukaryota</taxon>
        <taxon>Viridiplantae</taxon>
        <taxon>Streptophyta</taxon>
        <taxon>Embryophyta</taxon>
        <taxon>Tracheophyta</taxon>
        <taxon>Spermatophyta</taxon>
        <taxon>Magnoliopsida</taxon>
        <taxon>eudicotyledons</taxon>
        <taxon>Gunneridae</taxon>
        <taxon>Pentapetalae</taxon>
        <taxon>rosids</taxon>
        <taxon>fabids</taxon>
        <taxon>Fabales</taxon>
        <taxon>Fabaceae</taxon>
        <taxon>Papilionoideae</taxon>
        <taxon>50 kb inversion clade</taxon>
        <taxon>NPAAA clade</taxon>
        <taxon>Hologalegina</taxon>
        <taxon>robinioid clade</taxon>
        <taxon>Loteae</taxon>
        <taxon>Lotus</taxon>
    </lineage>
</organism>
<reference evidence="1" key="1">
    <citation type="submission" date="2012-05" db="EMBL/GenBank/DDBJ databases">
        <authorList>
            <person name="Krishnakumar V."/>
            <person name="Cheung F."/>
            <person name="Xiao Y."/>
            <person name="Chan A."/>
            <person name="Moskal W.A."/>
            <person name="Town C.D."/>
        </authorList>
    </citation>
    <scope>NUCLEOTIDE SEQUENCE</scope>
</reference>
<proteinExistence type="evidence at transcript level"/>